<proteinExistence type="predicted"/>
<name>A0A895XMQ0_9ACTN</name>
<sequence>MTNVSDKEIRQVLSRSLQQAARDRGLDVERLDSVLIRCDRDASLIFNGFAGVSTSTVARKMARNPEWLRRFLSSREIPAMTPPPVGEGNPWPTERIPVVAGTVIAPLSHLPASVVDRIHVLLPQAIRVLPGLASGVLTVAFVDQSAHACDVGIVGLDVTFVEWAKQVDGEHLRRVAEAILAAELDRRPQNAEPSNTVK</sequence>
<organism evidence="1 2">
    <name type="scientific">Natronoglycomyces albus</name>
    <dbReference type="NCBI Taxonomy" id="2811108"/>
    <lineage>
        <taxon>Bacteria</taxon>
        <taxon>Bacillati</taxon>
        <taxon>Actinomycetota</taxon>
        <taxon>Actinomycetes</taxon>
        <taxon>Glycomycetales</taxon>
        <taxon>Glycomycetaceae</taxon>
        <taxon>Natronoglycomyces</taxon>
    </lineage>
</organism>
<dbReference type="AlphaFoldDB" id="A0A895XMQ0"/>
<protein>
    <submittedName>
        <fullName evidence="1">Uncharacterized protein</fullName>
    </submittedName>
</protein>
<accession>A0A895XMQ0</accession>
<dbReference type="KEGG" id="nav:JQS30_13725"/>
<keyword evidence="2" id="KW-1185">Reference proteome</keyword>
<reference evidence="1" key="1">
    <citation type="submission" date="2021-02" db="EMBL/GenBank/DDBJ databases">
        <title>Natronoglycomyces albus gen. nov., sp. nov, a haloalkaliphilic actinobacterium from a soda solonchak soil.</title>
        <authorList>
            <person name="Sorokin D.Y."/>
            <person name="Khijniak T.V."/>
            <person name="Zakharycheva A.P."/>
            <person name="Boueva O.V."/>
            <person name="Ariskina E.V."/>
            <person name="Hahnke R.L."/>
            <person name="Bunk B."/>
            <person name="Sproer C."/>
            <person name="Schumann P."/>
            <person name="Evtushenko L.I."/>
            <person name="Kublanov I.V."/>
        </authorList>
    </citation>
    <scope>NUCLEOTIDE SEQUENCE</scope>
    <source>
        <strain evidence="1">DSM 106290</strain>
    </source>
</reference>
<evidence type="ECO:0000313" key="2">
    <source>
        <dbReference type="Proteomes" id="UP000662939"/>
    </source>
</evidence>
<dbReference type="RefSeq" id="WP_213170812.1">
    <property type="nucleotide sequence ID" value="NZ_CP070496.1"/>
</dbReference>
<evidence type="ECO:0000313" key="1">
    <source>
        <dbReference type="EMBL" id="QSB04813.1"/>
    </source>
</evidence>
<dbReference type="EMBL" id="CP070496">
    <property type="protein sequence ID" value="QSB04813.1"/>
    <property type="molecule type" value="Genomic_DNA"/>
</dbReference>
<gene>
    <name evidence="1" type="ORF">JQS30_13725</name>
</gene>
<dbReference type="Proteomes" id="UP000662939">
    <property type="component" value="Chromosome"/>
</dbReference>